<accession>D6GSQ7</accession>
<keyword evidence="2" id="KW-1185">Reference proteome</keyword>
<dbReference type="STRING" id="546269.HMPREF0389_01144"/>
<dbReference type="InterPro" id="IPR029063">
    <property type="entry name" value="SAM-dependent_MTases_sf"/>
</dbReference>
<dbReference type="GO" id="GO:0032259">
    <property type="term" value="P:methylation"/>
    <property type="evidence" value="ECO:0007669"/>
    <property type="project" value="UniProtKB-KW"/>
</dbReference>
<dbReference type="PANTHER" id="PTHR35276">
    <property type="entry name" value="S-ADENOSYL-L-METHIONINE-DEPENDENT METHYLTRANSFERASES SUPERFAMILY PROTEIN"/>
    <property type="match status" value="1"/>
</dbReference>
<keyword evidence="1" id="KW-0808">Transferase</keyword>
<proteinExistence type="predicted"/>
<dbReference type="InterPro" id="IPR010719">
    <property type="entry name" value="MnmM_MeTrfase"/>
</dbReference>
<evidence type="ECO:0000313" key="2">
    <source>
        <dbReference type="Proteomes" id="UP000007468"/>
    </source>
</evidence>
<organism evidence="1 2">
    <name type="scientific">Filifactor alocis (strain ATCC 35896 / CCUG 47790 / D40 B5)</name>
    <name type="common">Fusobacterium alocis</name>
    <dbReference type="NCBI Taxonomy" id="546269"/>
    <lineage>
        <taxon>Bacteria</taxon>
        <taxon>Bacillati</taxon>
        <taxon>Bacillota</taxon>
        <taxon>Clostridia</taxon>
        <taxon>Peptostreptococcales</taxon>
        <taxon>Filifactoraceae</taxon>
        <taxon>Filifactor</taxon>
    </lineage>
</organism>
<dbReference type="AlphaFoldDB" id="D6GSQ7"/>
<name>D6GSQ7_FILAD</name>
<dbReference type="CDD" id="cd02440">
    <property type="entry name" value="AdoMet_MTases"/>
    <property type="match status" value="1"/>
</dbReference>
<keyword evidence="1" id="KW-0489">Methyltransferase</keyword>
<dbReference type="Gene3D" id="3.40.50.150">
    <property type="entry name" value="Vaccinia Virus protein VP39"/>
    <property type="match status" value="1"/>
</dbReference>
<dbReference type="Proteomes" id="UP000007468">
    <property type="component" value="Chromosome"/>
</dbReference>
<protein>
    <submittedName>
        <fullName evidence="1">rRNA methylase</fullName>
    </submittedName>
</protein>
<dbReference type="OrthoDB" id="9792989at2"/>
<dbReference type="KEGG" id="faa:HMPREF0389_01144"/>
<reference evidence="2" key="1">
    <citation type="submission" date="2010-12" db="EMBL/GenBank/DDBJ databases">
        <title>The genome sequence of Filifactor alocis strain ATCC 35896.</title>
        <authorList>
            <consortium name="The Broad Institute Genome Sequencing Platform"/>
            <person name="Ward D."/>
            <person name="Earl A."/>
            <person name="Feldgarden M."/>
            <person name="Young S.K."/>
            <person name="Gargeya S."/>
            <person name="Zeng Q."/>
            <person name="Alvarado L."/>
            <person name="Berlin A."/>
            <person name="Bochicchio J."/>
            <person name="Chapman S.B."/>
            <person name="Chen Z."/>
            <person name="Freedman E."/>
            <person name="Gellesch M."/>
            <person name="Goldberg J."/>
            <person name="Griggs A."/>
            <person name="Gujja S."/>
            <person name="Heilman E."/>
            <person name="Heiman D."/>
            <person name="Howarth C."/>
            <person name="Mehta T."/>
            <person name="Neiman D."/>
            <person name="Pearson M."/>
            <person name="Roberts A."/>
            <person name="Saif S."/>
            <person name="Shea T."/>
            <person name="Shenoy N."/>
            <person name="Sisk P."/>
            <person name="Stolte C."/>
            <person name="Sykes S."/>
            <person name="White J."/>
            <person name="Yandava C."/>
            <person name="Izard J."/>
            <person name="Blanton J.M."/>
            <person name="Baranova O.V."/>
            <person name="Tanner A.C."/>
            <person name="Dewhirst F.E."/>
            <person name="Haas B."/>
            <person name="Nusbaum C."/>
            <person name="Birren B."/>
        </authorList>
    </citation>
    <scope>NUCLEOTIDE SEQUENCE [LARGE SCALE GENOMIC DNA]</scope>
    <source>
        <strain evidence="2">ATCC 35896 / D40 B5</strain>
    </source>
</reference>
<dbReference type="SUPFAM" id="SSF53335">
    <property type="entry name" value="S-adenosyl-L-methionine-dependent methyltransferases"/>
    <property type="match status" value="1"/>
</dbReference>
<dbReference type="EMBL" id="CP002390">
    <property type="protein sequence ID" value="EFE27892.1"/>
    <property type="molecule type" value="Genomic_DNA"/>
</dbReference>
<dbReference type="RefSeq" id="WP_014261734.1">
    <property type="nucleotide sequence ID" value="NC_016630.1"/>
</dbReference>
<dbReference type="PANTHER" id="PTHR35276:SF1">
    <property type="entry name" value="TRNA (MNM(5)S(2)U34)-METHYLTRANSFERASE, CHLOROPLASTIC"/>
    <property type="match status" value="1"/>
</dbReference>
<evidence type="ECO:0000313" key="1">
    <source>
        <dbReference type="EMBL" id="EFE27892.1"/>
    </source>
</evidence>
<dbReference type="GO" id="GO:0008168">
    <property type="term" value="F:methyltransferase activity"/>
    <property type="evidence" value="ECO:0007669"/>
    <property type="project" value="UniProtKB-KW"/>
</dbReference>
<dbReference type="eggNOG" id="COG0275">
    <property type="taxonomic scope" value="Bacteria"/>
</dbReference>
<dbReference type="Pfam" id="PF06962">
    <property type="entry name" value="rRNA_methylase"/>
    <property type="match status" value="1"/>
</dbReference>
<gene>
    <name evidence="1" type="ordered locus">HMPREF0389_01144</name>
</gene>
<sequence length="197" mass="22581">MGYITNLNELSLLICEQYMPDVKVAVDITLGNGLDVQKFLPYIQEKLIAIDIQQQAIDVSKERLQKVLSEEEYSKIEFVTDNHVNIDRHVDRVDFVFGNLGYLPNSDHKIMTKSNTTLICLDKALKLLNPNGLLSIISYLGQDRGQEHRSLCAFFESLDSKQYKVIHINPLNQDEMAPTLFLCQKLYDEPSQERGVF</sequence>